<dbReference type="SUPFAM" id="SSF51161">
    <property type="entry name" value="Trimeric LpxA-like enzymes"/>
    <property type="match status" value="1"/>
</dbReference>
<dbReference type="GO" id="GO:0016746">
    <property type="term" value="F:acyltransferase activity"/>
    <property type="evidence" value="ECO:0007669"/>
    <property type="project" value="UniProtKB-KW"/>
</dbReference>
<dbReference type="AlphaFoldDB" id="A0AAU8LTH1"/>
<dbReference type="EC" id="2.3.1.-" evidence="1"/>
<dbReference type="KEGG" id="eaj:Q3M24_19740"/>
<dbReference type="PANTHER" id="PTHR23416:SF78">
    <property type="entry name" value="LIPOPOLYSACCHARIDE BIOSYNTHESIS O-ACETYL TRANSFERASE WBBJ-RELATED"/>
    <property type="match status" value="1"/>
</dbReference>
<accession>A0AAU8LTH1</accession>
<dbReference type="InterPro" id="IPR011004">
    <property type="entry name" value="Trimer_LpxA-like_sf"/>
</dbReference>
<name>A0AAU8LTH1_9BACT</name>
<gene>
    <name evidence="1" type="ORF">Q3M24_19740</name>
</gene>
<evidence type="ECO:0000313" key="1">
    <source>
        <dbReference type="EMBL" id="XCN72497.1"/>
    </source>
</evidence>
<dbReference type="EMBL" id="CP159373">
    <property type="protein sequence ID" value="XCN72497.1"/>
    <property type="molecule type" value="Genomic_DNA"/>
</dbReference>
<reference evidence="1" key="1">
    <citation type="journal article" date="2024" name="Syst. Appl. Microbiol.">
        <title>First single-strain enrichments of Electrothrix cable bacteria, description of E. aestuarii sp. nov. and E. rattekaaiensis sp. nov., and proposal of a cable bacteria taxonomy following the rules of the SeqCode.</title>
        <authorList>
            <person name="Plum-Jensen L.E."/>
            <person name="Schramm A."/>
            <person name="Marshall I.P.G."/>
        </authorList>
    </citation>
    <scope>NUCLEOTIDE SEQUENCE</scope>
    <source>
        <strain evidence="1">Rat1</strain>
    </source>
</reference>
<keyword evidence="1" id="KW-0808">Transferase</keyword>
<organism evidence="1">
    <name type="scientific">Candidatus Electrothrix aestuarii</name>
    <dbReference type="NCBI Taxonomy" id="3062594"/>
    <lineage>
        <taxon>Bacteria</taxon>
        <taxon>Pseudomonadati</taxon>
        <taxon>Thermodesulfobacteriota</taxon>
        <taxon>Desulfobulbia</taxon>
        <taxon>Desulfobulbales</taxon>
        <taxon>Desulfobulbaceae</taxon>
        <taxon>Candidatus Electrothrix</taxon>
    </lineage>
</organism>
<protein>
    <submittedName>
        <fullName evidence="1">Acyltransferase</fullName>
        <ecNumber evidence="1">2.3.1.-</ecNumber>
    </submittedName>
</protein>
<reference evidence="1" key="2">
    <citation type="submission" date="2024-06" db="EMBL/GenBank/DDBJ databases">
        <authorList>
            <person name="Plum-Jensen L.E."/>
            <person name="Schramm A."/>
            <person name="Marshall I.P.G."/>
        </authorList>
    </citation>
    <scope>NUCLEOTIDE SEQUENCE</scope>
    <source>
        <strain evidence="1">Rat1</strain>
    </source>
</reference>
<dbReference type="Gene3D" id="2.160.10.10">
    <property type="entry name" value="Hexapeptide repeat proteins"/>
    <property type="match status" value="2"/>
</dbReference>
<keyword evidence="1" id="KW-0012">Acyltransferase</keyword>
<dbReference type="InterPro" id="IPR051159">
    <property type="entry name" value="Hexapeptide_acetyltransf"/>
</dbReference>
<dbReference type="PANTHER" id="PTHR23416">
    <property type="entry name" value="SIALIC ACID SYNTHASE-RELATED"/>
    <property type="match status" value="1"/>
</dbReference>
<sequence>MKKTHNAITGKGSSLSKYQDVMVGTRSLYAFLYYEWCQFLAPIPGALGMVLRKIFWPALFGSCGKGCMFAAGITLRQPGRIHLGDAVILSEGCILDGRHGTESVSIRFGNNVMLSNDVMISCKNGTISIGDNCGINARTIVQSTNNCPVHIGSDCIIGQQCFLVGGGSYNIDRLDIPMREQGIRADGGIHLEEDVWLGGKVTVLGGVTMGKGSVAGAGAILTRSVDAYTISVGAPARVVKNRKDTTA</sequence>
<proteinExistence type="predicted"/>
<dbReference type="CDD" id="cd04647">
    <property type="entry name" value="LbH_MAT_like"/>
    <property type="match status" value="1"/>
</dbReference>